<proteinExistence type="predicted"/>
<dbReference type="InterPro" id="IPR036876">
    <property type="entry name" value="UVR_dom_sf"/>
</dbReference>
<dbReference type="GO" id="GO:0050897">
    <property type="term" value="F:cobalt ion binding"/>
    <property type="evidence" value="ECO:0007669"/>
    <property type="project" value="TreeGrafter"/>
</dbReference>
<name>A0A1I5WC98_9BACI</name>
<dbReference type="SUPFAM" id="SSF46600">
    <property type="entry name" value="C-terminal UvrC-binding domain of UvrB"/>
    <property type="match status" value="1"/>
</dbReference>
<keyword evidence="1" id="KW-0175">Coiled coil</keyword>
<dbReference type="GO" id="GO:1990169">
    <property type="term" value="P:stress response to copper ion"/>
    <property type="evidence" value="ECO:0007669"/>
    <property type="project" value="TreeGrafter"/>
</dbReference>
<evidence type="ECO:0000313" key="3">
    <source>
        <dbReference type="EMBL" id="SFQ17308.1"/>
    </source>
</evidence>
<organism evidence="3 4">
    <name type="scientific">Salibacterium halotolerans</name>
    <dbReference type="NCBI Taxonomy" id="1884432"/>
    <lineage>
        <taxon>Bacteria</taxon>
        <taxon>Bacillati</taxon>
        <taxon>Bacillota</taxon>
        <taxon>Bacilli</taxon>
        <taxon>Bacillales</taxon>
        <taxon>Bacillaceae</taxon>
    </lineage>
</organism>
<dbReference type="InterPro" id="IPR001943">
    <property type="entry name" value="UVR_dom"/>
</dbReference>
<dbReference type="STRING" id="1884432.SAMN05518683_1203"/>
<dbReference type="PANTHER" id="PTHR38430:SF1">
    <property type="entry name" value="PROTEIN-ARGININE KINASE ACTIVATOR PROTEIN"/>
    <property type="match status" value="1"/>
</dbReference>
<dbReference type="GO" id="GO:1990170">
    <property type="term" value="P:stress response to cadmium ion"/>
    <property type="evidence" value="ECO:0007669"/>
    <property type="project" value="TreeGrafter"/>
</dbReference>
<sequence>MLCQECQTRQAALHFTKIINGKKAEMHLCDECARNKGEQIPGSNSYSIHELLSGLLNVEQVSGNNGFKTQETEEPKQPVCRGCGLTYERFAKTGRFGCAQCYQAFETKLDPILKRVHSGNYRHSGKIPKRTGGNIKVQREMEQLREDLRSRVEQEEFEEAARLRDYIRELEKKMHSGEEDA</sequence>
<gene>
    <name evidence="3" type="ORF">SAMN05518683_1203</name>
</gene>
<evidence type="ECO:0000313" key="4">
    <source>
        <dbReference type="Proteomes" id="UP000198892"/>
    </source>
</evidence>
<dbReference type="GO" id="GO:0046870">
    <property type="term" value="F:cadmium ion binding"/>
    <property type="evidence" value="ECO:0007669"/>
    <property type="project" value="TreeGrafter"/>
</dbReference>
<dbReference type="PANTHER" id="PTHR38430">
    <property type="entry name" value="PROTEIN-ARGININE KINASE ACTIVATOR PROTEIN"/>
    <property type="match status" value="1"/>
</dbReference>
<keyword evidence="3" id="KW-0808">Transferase</keyword>
<reference evidence="4" key="1">
    <citation type="submission" date="2016-10" db="EMBL/GenBank/DDBJ databases">
        <authorList>
            <person name="Varghese N."/>
            <person name="Submissions S."/>
        </authorList>
    </citation>
    <scope>NUCLEOTIDE SEQUENCE [LARGE SCALE GENOMIC DNA]</scope>
    <source>
        <strain evidence="4">S7</strain>
    </source>
</reference>
<protein>
    <submittedName>
        <fullName evidence="3">Protein arginine kinase activator</fullName>
    </submittedName>
</protein>
<dbReference type="EMBL" id="FOXD01000020">
    <property type="protein sequence ID" value="SFQ17308.1"/>
    <property type="molecule type" value="Genomic_DNA"/>
</dbReference>
<dbReference type="Proteomes" id="UP000198892">
    <property type="component" value="Unassembled WGS sequence"/>
</dbReference>
<dbReference type="PROSITE" id="PS50151">
    <property type="entry name" value="UVR"/>
    <property type="match status" value="1"/>
</dbReference>
<dbReference type="RefSeq" id="WP_093338566.1">
    <property type="nucleotide sequence ID" value="NZ_FOXD01000020.1"/>
</dbReference>
<keyword evidence="4" id="KW-1185">Reference proteome</keyword>
<evidence type="ECO:0000259" key="2">
    <source>
        <dbReference type="PROSITE" id="PS50151"/>
    </source>
</evidence>
<dbReference type="Pfam" id="PF02151">
    <property type="entry name" value="UVR"/>
    <property type="match status" value="1"/>
</dbReference>
<dbReference type="GO" id="GO:0016301">
    <property type="term" value="F:kinase activity"/>
    <property type="evidence" value="ECO:0007669"/>
    <property type="project" value="UniProtKB-KW"/>
</dbReference>
<dbReference type="OrthoDB" id="9788704at2"/>
<dbReference type="GO" id="GO:0008270">
    <property type="term" value="F:zinc ion binding"/>
    <property type="evidence" value="ECO:0007669"/>
    <property type="project" value="TreeGrafter"/>
</dbReference>
<dbReference type="Gene3D" id="4.10.860.10">
    <property type="entry name" value="UVR domain"/>
    <property type="match status" value="1"/>
</dbReference>
<keyword evidence="3" id="KW-0418">Kinase</keyword>
<accession>A0A1I5WC98</accession>
<feature type="coiled-coil region" evidence="1">
    <location>
        <begin position="134"/>
        <end position="180"/>
    </location>
</feature>
<dbReference type="PIRSF" id="PIRSF015034">
    <property type="entry name" value="YacH"/>
    <property type="match status" value="1"/>
</dbReference>
<dbReference type="AlphaFoldDB" id="A0A1I5WC98"/>
<dbReference type="InterPro" id="IPR025542">
    <property type="entry name" value="YacH"/>
</dbReference>
<dbReference type="GO" id="GO:0005507">
    <property type="term" value="F:copper ion binding"/>
    <property type="evidence" value="ECO:0007669"/>
    <property type="project" value="TreeGrafter"/>
</dbReference>
<evidence type="ECO:0000256" key="1">
    <source>
        <dbReference type="SAM" id="Coils"/>
    </source>
</evidence>
<feature type="domain" description="UVR" evidence="2">
    <location>
        <begin position="138"/>
        <end position="173"/>
    </location>
</feature>